<evidence type="ECO:0000313" key="10">
    <source>
        <dbReference type="EMBL" id="NMG21547.1"/>
    </source>
</evidence>
<dbReference type="SMART" id="SM00448">
    <property type="entry name" value="REC"/>
    <property type="match status" value="1"/>
</dbReference>
<evidence type="ECO:0000259" key="9">
    <source>
        <dbReference type="PROSITE" id="PS50110"/>
    </source>
</evidence>
<dbReference type="Proteomes" id="UP000718564">
    <property type="component" value="Unassembled WGS sequence"/>
</dbReference>
<feature type="domain" description="Response regulatory" evidence="9">
    <location>
        <begin position="157"/>
        <end position="275"/>
    </location>
</feature>
<dbReference type="SUPFAM" id="SSF55874">
    <property type="entry name" value="ATPase domain of HSP90 chaperone/DNA topoisomerase II/histidine kinase"/>
    <property type="match status" value="1"/>
</dbReference>
<evidence type="ECO:0000256" key="6">
    <source>
        <dbReference type="PROSITE-ProRule" id="PRU00169"/>
    </source>
</evidence>
<dbReference type="Gene3D" id="3.30.565.10">
    <property type="entry name" value="Histidine kinase-like ATPase, C-terminal domain"/>
    <property type="match status" value="1"/>
</dbReference>
<evidence type="ECO:0000256" key="1">
    <source>
        <dbReference type="ARBA" id="ARBA00000085"/>
    </source>
</evidence>
<dbReference type="SUPFAM" id="SSF52172">
    <property type="entry name" value="CheY-like"/>
    <property type="match status" value="1"/>
</dbReference>
<evidence type="ECO:0000256" key="3">
    <source>
        <dbReference type="ARBA" id="ARBA00022553"/>
    </source>
</evidence>
<dbReference type="Gene3D" id="3.40.50.2300">
    <property type="match status" value="1"/>
</dbReference>
<dbReference type="Pfam" id="PF02518">
    <property type="entry name" value="HATPase_c"/>
    <property type="match status" value="1"/>
</dbReference>
<evidence type="ECO:0000256" key="2">
    <source>
        <dbReference type="ARBA" id="ARBA00012438"/>
    </source>
</evidence>
<dbReference type="InterPro" id="IPR036890">
    <property type="entry name" value="HATPase_C_sf"/>
</dbReference>
<organism evidence="10 11">
    <name type="scientific">Brasilonema bromeliae SPC951</name>
    <dbReference type="NCBI Taxonomy" id="385972"/>
    <lineage>
        <taxon>Bacteria</taxon>
        <taxon>Bacillati</taxon>
        <taxon>Cyanobacteriota</taxon>
        <taxon>Cyanophyceae</taxon>
        <taxon>Nostocales</taxon>
        <taxon>Scytonemataceae</taxon>
        <taxon>Brasilonema</taxon>
        <taxon>Bromeliae group (in: Brasilonema)</taxon>
    </lineage>
</organism>
<dbReference type="InterPro" id="IPR001789">
    <property type="entry name" value="Sig_transdc_resp-reg_receiver"/>
</dbReference>
<evidence type="ECO:0000256" key="4">
    <source>
        <dbReference type="ARBA" id="ARBA00022777"/>
    </source>
</evidence>
<dbReference type="EMBL" id="QMEB01000171">
    <property type="protein sequence ID" value="NMG21547.1"/>
    <property type="molecule type" value="Genomic_DNA"/>
</dbReference>
<keyword evidence="11" id="KW-1185">Reference proteome</keyword>
<dbReference type="PANTHER" id="PTHR43547">
    <property type="entry name" value="TWO-COMPONENT HISTIDINE KINASE"/>
    <property type="match status" value="1"/>
</dbReference>
<dbReference type="InterPro" id="IPR003594">
    <property type="entry name" value="HATPase_dom"/>
</dbReference>
<evidence type="ECO:0000256" key="7">
    <source>
        <dbReference type="SAM" id="MobiDB-lite"/>
    </source>
</evidence>
<sequence length="276" mass="30023">MGISSKDATRTQSPRAGNPPARLPHPNAVASQRREPPEVLSAENFGSDNFWQGADFWAVIQVSDTGEGINSEFLPHVFEHFRQADSTTTRSNNGLGLGLAIVRHLVELHGGTVTAESQGKGKGATFTVKLPLIQENTQQPKVSRETTTHHSQLNDVQILVVDDDTDTLDLLQEILQGVGAKVTTVSSANAALQVLEEFKFDVLISDIGMPQTSGYALIRQVRLKEMGQTQRIRAVALTAYSTEEDKFKALEAGFHIFLPKPVNPVDLMGAISSLLE</sequence>
<dbReference type="InterPro" id="IPR011006">
    <property type="entry name" value="CheY-like_superfamily"/>
</dbReference>
<keyword evidence="4" id="KW-0808">Transferase</keyword>
<keyword evidence="5" id="KW-0902">Two-component regulatory system</keyword>
<dbReference type="InterPro" id="IPR004358">
    <property type="entry name" value="Sig_transdc_His_kin-like_C"/>
</dbReference>
<gene>
    <name evidence="10" type="ORF">DP116_19670</name>
</gene>
<feature type="region of interest" description="Disordered" evidence="7">
    <location>
        <begin position="1"/>
        <end position="37"/>
    </location>
</feature>
<dbReference type="PROSITE" id="PS50110">
    <property type="entry name" value="RESPONSE_REGULATORY"/>
    <property type="match status" value="1"/>
</dbReference>
<dbReference type="PROSITE" id="PS50109">
    <property type="entry name" value="HIS_KIN"/>
    <property type="match status" value="1"/>
</dbReference>
<feature type="modified residue" description="4-aspartylphosphate" evidence="6">
    <location>
        <position position="206"/>
    </location>
</feature>
<dbReference type="PRINTS" id="PR00344">
    <property type="entry name" value="BCTRLSENSOR"/>
</dbReference>
<comment type="caution">
    <text evidence="10">The sequence shown here is derived from an EMBL/GenBank/DDBJ whole genome shotgun (WGS) entry which is preliminary data.</text>
</comment>
<dbReference type="Pfam" id="PF00072">
    <property type="entry name" value="Response_reg"/>
    <property type="match status" value="1"/>
</dbReference>
<name>A0ABX1PCN7_9CYAN</name>
<dbReference type="InterPro" id="IPR005467">
    <property type="entry name" value="His_kinase_dom"/>
</dbReference>
<dbReference type="PANTHER" id="PTHR43547:SF2">
    <property type="entry name" value="HYBRID SIGNAL TRANSDUCTION HISTIDINE KINASE C"/>
    <property type="match status" value="1"/>
</dbReference>
<keyword evidence="3 6" id="KW-0597">Phosphoprotein</keyword>
<comment type="catalytic activity">
    <reaction evidence="1">
        <text>ATP + protein L-histidine = ADP + protein N-phospho-L-histidine.</text>
        <dbReference type="EC" id="2.7.13.3"/>
    </reaction>
</comment>
<reference evidence="10 11" key="1">
    <citation type="submission" date="2018-06" db="EMBL/GenBank/DDBJ databases">
        <title>Comparative genomics of Brasilonema spp. strains.</title>
        <authorList>
            <person name="Alvarenga D.O."/>
            <person name="Fiore M.F."/>
            <person name="Varani A.M."/>
        </authorList>
    </citation>
    <scope>NUCLEOTIDE SEQUENCE [LARGE SCALE GENOMIC DNA]</scope>
    <source>
        <strain evidence="10 11">SPC951</strain>
    </source>
</reference>
<evidence type="ECO:0000313" key="11">
    <source>
        <dbReference type="Proteomes" id="UP000718564"/>
    </source>
</evidence>
<evidence type="ECO:0000256" key="5">
    <source>
        <dbReference type="ARBA" id="ARBA00023012"/>
    </source>
</evidence>
<keyword evidence="4" id="KW-0418">Kinase</keyword>
<feature type="domain" description="Histidine kinase" evidence="8">
    <location>
        <begin position="60"/>
        <end position="134"/>
    </location>
</feature>
<accession>A0ABX1PCN7</accession>
<proteinExistence type="predicted"/>
<protein>
    <recommendedName>
        <fullName evidence="2">histidine kinase</fullName>
        <ecNumber evidence="2">2.7.13.3</ecNumber>
    </recommendedName>
</protein>
<dbReference type="EC" id="2.7.13.3" evidence="2"/>
<evidence type="ECO:0000259" key="8">
    <source>
        <dbReference type="PROSITE" id="PS50109"/>
    </source>
</evidence>
<dbReference type="SMART" id="SM00387">
    <property type="entry name" value="HATPase_c"/>
    <property type="match status" value="1"/>
</dbReference>